<organism evidence="1 2">
    <name type="scientific">Nezara viridula</name>
    <name type="common">Southern green stink bug</name>
    <name type="synonym">Cimex viridulus</name>
    <dbReference type="NCBI Taxonomy" id="85310"/>
    <lineage>
        <taxon>Eukaryota</taxon>
        <taxon>Metazoa</taxon>
        <taxon>Ecdysozoa</taxon>
        <taxon>Arthropoda</taxon>
        <taxon>Hexapoda</taxon>
        <taxon>Insecta</taxon>
        <taxon>Pterygota</taxon>
        <taxon>Neoptera</taxon>
        <taxon>Paraneoptera</taxon>
        <taxon>Hemiptera</taxon>
        <taxon>Heteroptera</taxon>
        <taxon>Panheteroptera</taxon>
        <taxon>Pentatomomorpha</taxon>
        <taxon>Pentatomoidea</taxon>
        <taxon>Pentatomidae</taxon>
        <taxon>Pentatominae</taxon>
        <taxon>Nezara</taxon>
    </lineage>
</organism>
<evidence type="ECO:0000313" key="2">
    <source>
        <dbReference type="Proteomes" id="UP001152798"/>
    </source>
</evidence>
<dbReference type="EMBL" id="OV725080">
    <property type="protein sequence ID" value="CAH1400227.1"/>
    <property type="molecule type" value="Genomic_DNA"/>
</dbReference>
<sequence length="20" mass="2465">MTGQRKLSRSRIATWYLLRQ</sequence>
<reference evidence="1" key="1">
    <citation type="submission" date="2022-01" db="EMBL/GenBank/DDBJ databases">
        <authorList>
            <person name="King R."/>
        </authorList>
    </citation>
    <scope>NUCLEOTIDE SEQUENCE</scope>
</reference>
<keyword evidence="2" id="KW-1185">Reference proteome</keyword>
<dbReference type="AlphaFoldDB" id="A0A9P0MRR3"/>
<evidence type="ECO:0000313" key="1">
    <source>
        <dbReference type="EMBL" id="CAH1400227.1"/>
    </source>
</evidence>
<dbReference type="Proteomes" id="UP001152798">
    <property type="component" value="Chromosome 4"/>
</dbReference>
<proteinExistence type="predicted"/>
<accession>A0A9P0MRR3</accession>
<name>A0A9P0MRR3_NEZVI</name>
<gene>
    <name evidence="1" type="ORF">NEZAVI_LOCUS9516</name>
</gene>
<protein>
    <submittedName>
        <fullName evidence="1">Uncharacterized protein</fullName>
    </submittedName>
</protein>